<organism evidence="2 3">
    <name type="scientific">Apiospora marii</name>
    <dbReference type="NCBI Taxonomy" id="335849"/>
    <lineage>
        <taxon>Eukaryota</taxon>
        <taxon>Fungi</taxon>
        <taxon>Dikarya</taxon>
        <taxon>Ascomycota</taxon>
        <taxon>Pezizomycotina</taxon>
        <taxon>Sordariomycetes</taxon>
        <taxon>Xylariomycetidae</taxon>
        <taxon>Amphisphaeriales</taxon>
        <taxon>Apiosporaceae</taxon>
        <taxon>Apiospora</taxon>
    </lineage>
</organism>
<feature type="compositionally biased region" description="Basic and acidic residues" evidence="1">
    <location>
        <begin position="92"/>
        <end position="116"/>
    </location>
</feature>
<accession>A0ABR1SBJ5</accession>
<feature type="region of interest" description="Disordered" evidence="1">
    <location>
        <begin position="87"/>
        <end position="121"/>
    </location>
</feature>
<dbReference type="Proteomes" id="UP001396898">
    <property type="component" value="Unassembled WGS sequence"/>
</dbReference>
<name>A0ABR1SBJ5_9PEZI</name>
<gene>
    <name evidence="2" type="ORF">PG991_006255</name>
</gene>
<proteinExistence type="predicted"/>
<protein>
    <submittedName>
        <fullName evidence="2">Uncharacterized protein</fullName>
    </submittedName>
</protein>
<reference evidence="2 3" key="1">
    <citation type="submission" date="2023-01" db="EMBL/GenBank/DDBJ databases">
        <title>Analysis of 21 Apiospora genomes using comparative genomics revels a genus with tremendous synthesis potential of carbohydrate active enzymes and secondary metabolites.</title>
        <authorList>
            <person name="Sorensen T."/>
        </authorList>
    </citation>
    <scope>NUCLEOTIDE SEQUENCE [LARGE SCALE GENOMIC DNA]</scope>
    <source>
        <strain evidence="2 3">CBS 20057</strain>
    </source>
</reference>
<comment type="caution">
    <text evidence="2">The sequence shown here is derived from an EMBL/GenBank/DDBJ whole genome shotgun (WGS) entry which is preliminary data.</text>
</comment>
<evidence type="ECO:0000256" key="1">
    <source>
        <dbReference type="SAM" id="MobiDB-lite"/>
    </source>
</evidence>
<evidence type="ECO:0000313" key="2">
    <source>
        <dbReference type="EMBL" id="KAK8029199.1"/>
    </source>
</evidence>
<keyword evidence="3" id="KW-1185">Reference proteome</keyword>
<dbReference type="EMBL" id="JAQQWI010000007">
    <property type="protein sequence ID" value="KAK8029199.1"/>
    <property type="molecule type" value="Genomic_DNA"/>
</dbReference>
<evidence type="ECO:0000313" key="3">
    <source>
        <dbReference type="Proteomes" id="UP001396898"/>
    </source>
</evidence>
<sequence length="433" mass="48786">MADTTAAQAVRDAEARLQEQQLDFDKTEFYYRAHVKSVVDVYNSENKEVPIELREQADRATHNIQEAKKVLASRRDDLRMARIRHCAHRTRHADEAPEVSKRDADASPAENRKRGPPDGLLPRIAKRLQTNHVHSSQPEPGRTAALLALLMDGTLAPGPRFSDRSLWGLAKHEEVIEAYFKFDDEEFDKAAEEQCADLLEAIRVLLTQESLSSDFNPDQMDIHTNITFDIPAEFMSYLAHCAYRLRMDSHVIGRVAMSISNGSASSAEMDDFRTSLDETFPYGQLHYIFEVPREKDWTDTLFGLLASPESEVVEDTVCRLLLTATILAKYSCLVTSVAVAFATSFKPKGELAEDAVRASAITETLEHHKEVLNCFRAVKAQAPQVVLEFVYEHYDPFTKVGYYLKKIGFGRRLGPLFPELPALVTFLSTPGYS</sequence>